<dbReference type="EMBL" id="QYRT01000008">
    <property type="protein sequence ID" value="TIH38697.1"/>
    <property type="molecule type" value="Genomic_DNA"/>
</dbReference>
<keyword evidence="8 10" id="KW-0143">Chaperone</keyword>
<accession>A0A4T2C3S1</accession>
<dbReference type="PANTHER" id="PTHR11638:SF18">
    <property type="entry name" value="HEAT SHOCK PROTEIN 104"/>
    <property type="match status" value="1"/>
</dbReference>
<dbReference type="InterPro" id="IPR041546">
    <property type="entry name" value="ClpA/ClpB_AAA_lid"/>
</dbReference>
<dbReference type="GO" id="GO:0005737">
    <property type="term" value="C:cytoplasm"/>
    <property type="evidence" value="ECO:0007669"/>
    <property type="project" value="UniProtKB-SubCell"/>
</dbReference>
<dbReference type="Pfam" id="PF00004">
    <property type="entry name" value="AAA"/>
    <property type="match status" value="1"/>
</dbReference>
<evidence type="ECO:0000256" key="7">
    <source>
        <dbReference type="ARBA" id="ARBA00023054"/>
    </source>
</evidence>
<keyword evidence="4 10" id="KW-0547">Nucleotide-binding</keyword>
<keyword evidence="7 11" id="KW-0175">Coiled coil</keyword>
<dbReference type="Pfam" id="PF07724">
    <property type="entry name" value="AAA_2"/>
    <property type="match status" value="1"/>
</dbReference>
<keyword evidence="3" id="KW-0677">Repeat</keyword>
<dbReference type="PANTHER" id="PTHR11638">
    <property type="entry name" value="ATP-DEPENDENT CLP PROTEASE"/>
    <property type="match status" value="1"/>
</dbReference>
<dbReference type="SMART" id="SM00382">
    <property type="entry name" value="AAA"/>
    <property type="match status" value="2"/>
</dbReference>
<evidence type="ECO:0000256" key="2">
    <source>
        <dbReference type="ARBA" id="ARBA00008675"/>
    </source>
</evidence>
<dbReference type="GO" id="GO:0016887">
    <property type="term" value="F:ATP hydrolysis activity"/>
    <property type="evidence" value="ECO:0007669"/>
    <property type="project" value="InterPro"/>
</dbReference>
<keyword evidence="15" id="KW-1185">Reference proteome</keyword>
<evidence type="ECO:0000313" key="15">
    <source>
        <dbReference type="Proteomes" id="UP000306192"/>
    </source>
</evidence>
<dbReference type="Pfam" id="PF17871">
    <property type="entry name" value="AAA_lid_9"/>
    <property type="match status" value="1"/>
</dbReference>
<dbReference type="CDD" id="cd00009">
    <property type="entry name" value="AAA"/>
    <property type="match status" value="1"/>
</dbReference>
<dbReference type="InterPro" id="IPR019489">
    <property type="entry name" value="Clp_ATPase_C"/>
</dbReference>
<proteinExistence type="inferred from homology"/>
<protein>
    <submittedName>
        <fullName evidence="14">AAA family ATPase</fullName>
    </submittedName>
</protein>
<feature type="domain" description="Clp ATPase C-terminal" evidence="13">
    <location>
        <begin position="621"/>
        <end position="712"/>
    </location>
</feature>
<sequence>MQPQGGQQNEKEPSALEKYGVNLTAIAASGKLDPVIGRDAEIRRISQVLTRRTKNNPVLIGEPGVGKTAVVEGLAQRIVAGDVADSLKGKQLVSLDLAALVAGAKYRGEFEERLKAVLKEINDANGRIITFVDELHTLMGAGGGEGSVAASNMLKPMLARGELRLIGATTLDEYREFIEKDAALERRFQQVFVGEPTVEDTIAILRGLKERYEAHHKVSIADAALVAAASLSNRYITGRQLPDKAIDLIDEAASRLRMEIDSAPVEIDELRRSVDRLKLEELALKKEKDEASKQRLEKLRLDLATRTEELGVLQERWDRERAILNRVGELKTQLDAARMAAEKAQREGNLERASKLLYGEIPVIERQLREAETAEQNPDEERMVSDQVTEAEIASVIALWTGIPVDRLTQGETEKLLNLEGELGKRLIGQKPAVRAVADAVRRTRAGISDPNRPTGSFMFLGPTGVGKTELAKALAEFLFDDERAMIRIDMSEYGEKHSVARLLGAPPGYIGYEQGGQLTEAVRRRPYSVVLMDEIEKAHPEVFDVLLQVLDDGRLTDGQGRTVDFRNTILILTSNLGSQYLVDPSLSDFAKEEAVLQVVRQAFKPEFINRLDDIVVFSALSHDDLAQIVSLYVDRLARRVAERGLSLAVTPDARAWLAERGYDPAYGARPLRRLMQREIDDRLATALLSGRIRDGQTVYVGLASDDSGLTVGPAVSDASLPD</sequence>
<evidence type="ECO:0000256" key="9">
    <source>
        <dbReference type="ARBA" id="ARBA00026057"/>
    </source>
</evidence>
<evidence type="ECO:0000256" key="8">
    <source>
        <dbReference type="ARBA" id="ARBA00023186"/>
    </source>
</evidence>
<dbReference type="InterPro" id="IPR018368">
    <property type="entry name" value="ClpA/B_CS1"/>
</dbReference>
<evidence type="ECO:0000256" key="3">
    <source>
        <dbReference type="ARBA" id="ARBA00022737"/>
    </source>
</evidence>
<evidence type="ECO:0000259" key="13">
    <source>
        <dbReference type="SMART" id="SM01086"/>
    </source>
</evidence>
<keyword evidence="6" id="KW-0346">Stress response</keyword>
<evidence type="ECO:0000256" key="1">
    <source>
        <dbReference type="ARBA" id="ARBA00004496"/>
    </source>
</evidence>
<evidence type="ECO:0000256" key="4">
    <source>
        <dbReference type="ARBA" id="ARBA00022741"/>
    </source>
</evidence>
<gene>
    <name evidence="14" type="ORF">D4765_06285</name>
</gene>
<dbReference type="Gene3D" id="3.40.50.300">
    <property type="entry name" value="P-loop containing nucleotide triphosphate hydrolases"/>
    <property type="match status" value="3"/>
</dbReference>
<dbReference type="PROSITE" id="PS00871">
    <property type="entry name" value="CLPAB_2"/>
    <property type="match status" value="1"/>
</dbReference>
<dbReference type="CDD" id="cd19499">
    <property type="entry name" value="RecA-like_ClpB_Hsp104-like"/>
    <property type="match status" value="1"/>
</dbReference>
<dbReference type="GO" id="GO:0005524">
    <property type="term" value="F:ATP binding"/>
    <property type="evidence" value="ECO:0007669"/>
    <property type="project" value="UniProtKB-KW"/>
</dbReference>
<evidence type="ECO:0000256" key="6">
    <source>
        <dbReference type="ARBA" id="ARBA00023016"/>
    </source>
</evidence>
<organism evidence="14 15">
    <name type="scientific">Subtercola vilae</name>
    <dbReference type="NCBI Taxonomy" id="2056433"/>
    <lineage>
        <taxon>Bacteria</taxon>
        <taxon>Bacillati</taxon>
        <taxon>Actinomycetota</taxon>
        <taxon>Actinomycetes</taxon>
        <taxon>Micrococcales</taxon>
        <taxon>Microbacteriaceae</taxon>
        <taxon>Subtercola</taxon>
    </lineage>
</organism>
<dbReference type="SMART" id="SM01086">
    <property type="entry name" value="ClpB_D2-small"/>
    <property type="match status" value="1"/>
</dbReference>
<dbReference type="Gene3D" id="1.10.8.60">
    <property type="match status" value="1"/>
</dbReference>
<dbReference type="InterPro" id="IPR001270">
    <property type="entry name" value="ClpA/B"/>
</dbReference>
<feature type="domain" description="AAA+ ATPase" evidence="12">
    <location>
        <begin position="454"/>
        <end position="622"/>
    </location>
</feature>
<feature type="domain" description="AAA+ ATPase" evidence="12">
    <location>
        <begin position="53"/>
        <end position="199"/>
    </location>
</feature>
<evidence type="ECO:0000256" key="11">
    <source>
        <dbReference type="SAM" id="Coils"/>
    </source>
</evidence>
<dbReference type="SUPFAM" id="SSF52540">
    <property type="entry name" value="P-loop containing nucleoside triphosphate hydrolases"/>
    <property type="match status" value="2"/>
</dbReference>
<dbReference type="Pfam" id="PF10431">
    <property type="entry name" value="ClpB_D2-small"/>
    <property type="match status" value="1"/>
</dbReference>
<reference evidence="14 15" key="1">
    <citation type="journal article" date="2019" name="Microorganisms">
        <title>Systematic Affiliation and Genome Analysis of Subtercola vilae DB165(T) with Particular Emphasis on Cold Adaptation of an Isolate from a High-Altitude Cold Volcano Lake.</title>
        <authorList>
            <person name="Villalobos A.S."/>
            <person name="Wiese J."/>
            <person name="Imhoff J.F."/>
            <person name="Dorador C."/>
            <person name="Keller A."/>
            <person name="Hentschel U."/>
        </authorList>
    </citation>
    <scope>NUCLEOTIDE SEQUENCE [LARGE SCALE GENOMIC DNA]</scope>
    <source>
        <strain evidence="14 15">DB165</strain>
    </source>
</reference>
<dbReference type="FunFam" id="3.40.50.300:FF:000025">
    <property type="entry name" value="ATP-dependent Clp protease subunit"/>
    <property type="match status" value="1"/>
</dbReference>
<dbReference type="GO" id="GO:0034605">
    <property type="term" value="P:cellular response to heat"/>
    <property type="evidence" value="ECO:0007669"/>
    <property type="project" value="TreeGrafter"/>
</dbReference>
<dbReference type="PRINTS" id="PR00300">
    <property type="entry name" value="CLPPROTEASEA"/>
</dbReference>
<dbReference type="FunFam" id="3.40.50.300:FF:000120">
    <property type="entry name" value="ATP-dependent chaperone ClpB"/>
    <property type="match status" value="1"/>
</dbReference>
<evidence type="ECO:0000313" key="14">
    <source>
        <dbReference type="EMBL" id="TIH38697.1"/>
    </source>
</evidence>
<keyword evidence="5 10" id="KW-0067">ATP-binding</keyword>
<dbReference type="RefSeq" id="WP_136641433.1">
    <property type="nucleotide sequence ID" value="NZ_QYRT01000008.1"/>
</dbReference>
<comment type="caution">
    <text evidence="14">The sequence shown here is derived from an EMBL/GenBank/DDBJ whole genome shotgun (WGS) entry which is preliminary data.</text>
</comment>
<dbReference type="FunFam" id="3.40.50.300:FF:000010">
    <property type="entry name" value="Chaperone clpB 1, putative"/>
    <property type="match status" value="1"/>
</dbReference>
<dbReference type="Proteomes" id="UP000306192">
    <property type="component" value="Unassembled WGS sequence"/>
</dbReference>
<comment type="subunit">
    <text evidence="9">Homohexamer. The oligomerization is ATP-dependent.</text>
</comment>
<name>A0A4T2C3S1_9MICO</name>
<comment type="subcellular location">
    <subcellularLocation>
        <location evidence="1">Cytoplasm</location>
    </subcellularLocation>
</comment>
<dbReference type="OrthoDB" id="9803641at2"/>
<dbReference type="InterPro" id="IPR003593">
    <property type="entry name" value="AAA+_ATPase"/>
</dbReference>
<dbReference type="InterPro" id="IPR003959">
    <property type="entry name" value="ATPase_AAA_core"/>
</dbReference>
<evidence type="ECO:0000256" key="10">
    <source>
        <dbReference type="RuleBase" id="RU004432"/>
    </source>
</evidence>
<dbReference type="InterPro" id="IPR050130">
    <property type="entry name" value="ClpA_ClpB"/>
</dbReference>
<dbReference type="PROSITE" id="PS00870">
    <property type="entry name" value="CLPAB_1"/>
    <property type="match status" value="1"/>
</dbReference>
<evidence type="ECO:0000259" key="12">
    <source>
        <dbReference type="SMART" id="SM00382"/>
    </source>
</evidence>
<evidence type="ECO:0000256" key="5">
    <source>
        <dbReference type="ARBA" id="ARBA00022840"/>
    </source>
</evidence>
<dbReference type="InterPro" id="IPR028299">
    <property type="entry name" value="ClpA/B_CS2"/>
</dbReference>
<comment type="similarity">
    <text evidence="2 10">Belongs to the ClpA/ClpB family.</text>
</comment>
<feature type="coiled-coil region" evidence="11">
    <location>
        <begin position="267"/>
        <end position="299"/>
    </location>
</feature>
<dbReference type="InterPro" id="IPR027417">
    <property type="entry name" value="P-loop_NTPase"/>
</dbReference>
<dbReference type="AlphaFoldDB" id="A0A4T2C3S1"/>